<dbReference type="EMBL" id="JAXCLW010000002">
    <property type="protein sequence ID" value="MDY0883518.1"/>
    <property type="molecule type" value="Genomic_DNA"/>
</dbReference>
<comment type="caution">
    <text evidence="4">The sequence shown here is derived from an EMBL/GenBank/DDBJ whole genome shotgun (WGS) entry which is preliminary data.</text>
</comment>
<dbReference type="PANTHER" id="PTHR36698">
    <property type="entry name" value="BLL5892 PROTEIN"/>
    <property type="match status" value="1"/>
</dbReference>
<evidence type="ECO:0000313" key="5">
    <source>
        <dbReference type="Proteomes" id="UP001279642"/>
    </source>
</evidence>
<feature type="domain" description="Mce/MlaD" evidence="3">
    <location>
        <begin position="39"/>
        <end position="115"/>
    </location>
</feature>
<dbReference type="RefSeq" id="WP_320508550.1">
    <property type="nucleotide sequence ID" value="NZ_JAXCLW010000002.1"/>
</dbReference>
<dbReference type="InterPro" id="IPR003399">
    <property type="entry name" value="Mce/MlaD"/>
</dbReference>
<accession>A0ABU5EDJ5</accession>
<sequence length="312" mass="34068">METRAKHITVGIFVLILLLAIAGFCLWAANVQTKSDYTRYFTRFSGSVAQLRVDSAVLFGGIPVGRVVDVRIDPENSELARVDVDIRNGTPIRQDSTASLEMQGLAGGVALQISRGSRTADLLKPGNEIESTPSALERLQRQMPNLLDKANRVADRLNGMLSEENQAAFTASVQNLQRLTDNLAKATENIPQVTQTAGQAMENISKASLQFQKLAADLQGTVSGVQGDVHRTTQDVSKMAQNFSKAADNLSQTIDENRAPLKHFTGSALYETTELVTQLRQLVSSMSRIAQQIERDPARFLLGDRSKGVEVK</sequence>
<reference evidence="4 5" key="1">
    <citation type="journal article" date="2016" name="Antonie Van Leeuwenhoek">
        <title>Dongia soli sp. nov., isolated from soil from Dokdo, Korea.</title>
        <authorList>
            <person name="Kim D.U."/>
            <person name="Lee H."/>
            <person name="Kim H."/>
            <person name="Kim S.G."/>
            <person name="Ka J.O."/>
        </authorList>
    </citation>
    <scope>NUCLEOTIDE SEQUENCE [LARGE SCALE GENOMIC DNA]</scope>
    <source>
        <strain evidence="4 5">D78</strain>
    </source>
</reference>
<feature type="coiled-coil region" evidence="1">
    <location>
        <begin position="136"/>
        <end position="196"/>
    </location>
</feature>
<keyword evidence="2" id="KW-1133">Transmembrane helix</keyword>
<dbReference type="Gene3D" id="1.10.287.950">
    <property type="entry name" value="Methyl-accepting chemotaxis protein"/>
    <property type="match status" value="1"/>
</dbReference>
<feature type="transmembrane region" description="Helical" evidence="2">
    <location>
        <begin position="7"/>
        <end position="29"/>
    </location>
</feature>
<gene>
    <name evidence="4" type="ORF">SMD27_11740</name>
</gene>
<proteinExistence type="predicted"/>
<keyword evidence="1" id="KW-0175">Coiled coil</keyword>
<dbReference type="Pfam" id="PF02470">
    <property type="entry name" value="MlaD"/>
    <property type="match status" value="1"/>
</dbReference>
<evidence type="ECO:0000313" key="4">
    <source>
        <dbReference type="EMBL" id="MDY0883518.1"/>
    </source>
</evidence>
<dbReference type="Proteomes" id="UP001279642">
    <property type="component" value="Unassembled WGS sequence"/>
</dbReference>
<dbReference type="PANTHER" id="PTHR36698:SF2">
    <property type="entry name" value="MCE_MLAD DOMAIN-CONTAINING PROTEIN"/>
    <property type="match status" value="1"/>
</dbReference>
<keyword evidence="2" id="KW-0812">Transmembrane</keyword>
<evidence type="ECO:0000259" key="3">
    <source>
        <dbReference type="Pfam" id="PF02470"/>
    </source>
</evidence>
<evidence type="ECO:0000256" key="1">
    <source>
        <dbReference type="SAM" id="Coils"/>
    </source>
</evidence>
<evidence type="ECO:0000256" key="2">
    <source>
        <dbReference type="SAM" id="Phobius"/>
    </source>
</evidence>
<organism evidence="4 5">
    <name type="scientific">Dongia soli</name>
    <dbReference type="NCBI Taxonomy" id="600628"/>
    <lineage>
        <taxon>Bacteria</taxon>
        <taxon>Pseudomonadati</taxon>
        <taxon>Pseudomonadota</taxon>
        <taxon>Alphaproteobacteria</taxon>
        <taxon>Rhodospirillales</taxon>
        <taxon>Dongiaceae</taxon>
        <taxon>Dongia</taxon>
    </lineage>
</organism>
<keyword evidence="5" id="KW-1185">Reference proteome</keyword>
<protein>
    <submittedName>
        <fullName evidence="4">MlaD family protein</fullName>
    </submittedName>
</protein>
<keyword evidence="2" id="KW-0472">Membrane</keyword>
<name>A0ABU5EDJ5_9PROT</name>